<dbReference type="InterPro" id="IPR001509">
    <property type="entry name" value="Epimerase_deHydtase"/>
</dbReference>
<proteinExistence type="predicted"/>
<evidence type="ECO:0000313" key="3">
    <source>
        <dbReference type="Proteomes" id="UP001142393"/>
    </source>
</evidence>
<dbReference type="Pfam" id="PF01370">
    <property type="entry name" value="Epimerase"/>
    <property type="match status" value="1"/>
</dbReference>
<comment type="caution">
    <text evidence="2">The sequence shown here is derived from an EMBL/GenBank/DDBJ whole genome shotgun (WGS) entry which is preliminary data.</text>
</comment>
<sequence length="304" mass="32884">MKVLIFGASGFIGFPAAQALVRAGHTVYGQTRSEEKSQRLEAEEIIPIVCDPESDAWHSLVPTLDVVIEALGGTAIKQVVAASVREAVASATQRFRPSHAPKLTYIYTSGCWVHGDNRSEIVTDTTPIIKPVELVAWRPDQEQAVITHPALNGIVVRPVMLYGKSGSIFASVFKRAHEEGKVTWPGTPGGKLSLIHADDLADLYVRMAEGAAIAGGKIFDAGNDVLEDMDAFLNKLSQIAGLHGKYGYTKPTNIFEVALSATVLARPYLGRALLGWQPKKIGLTDGLETYYKAYLASVDESKNH</sequence>
<dbReference type="Proteomes" id="UP001142393">
    <property type="component" value="Unassembled WGS sequence"/>
</dbReference>
<dbReference type="PANTHER" id="PTHR48079:SF3">
    <property type="entry name" value="NAD-DEPENDENT EPIMERASE_DEHYDRATASE DOMAIN-CONTAINING PROTEIN"/>
    <property type="match status" value="1"/>
</dbReference>
<dbReference type="PANTHER" id="PTHR48079">
    <property type="entry name" value="PROTEIN YEEZ"/>
    <property type="match status" value="1"/>
</dbReference>
<dbReference type="GO" id="GO:0004029">
    <property type="term" value="F:aldehyde dehydrogenase (NAD+) activity"/>
    <property type="evidence" value="ECO:0007669"/>
    <property type="project" value="TreeGrafter"/>
</dbReference>
<gene>
    <name evidence="2" type="ORF">DFH05DRAFT_1522726</name>
</gene>
<dbReference type="GO" id="GO:0005737">
    <property type="term" value="C:cytoplasm"/>
    <property type="evidence" value="ECO:0007669"/>
    <property type="project" value="TreeGrafter"/>
</dbReference>
<dbReference type="SUPFAM" id="SSF51735">
    <property type="entry name" value="NAD(P)-binding Rossmann-fold domains"/>
    <property type="match status" value="1"/>
</dbReference>
<dbReference type="AlphaFoldDB" id="A0A9W8P3E4"/>
<feature type="domain" description="NAD-dependent epimerase/dehydratase" evidence="1">
    <location>
        <begin position="3"/>
        <end position="221"/>
    </location>
</feature>
<dbReference type="Gene3D" id="3.40.50.720">
    <property type="entry name" value="NAD(P)-binding Rossmann-like Domain"/>
    <property type="match status" value="1"/>
</dbReference>
<evidence type="ECO:0000259" key="1">
    <source>
        <dbReference type="Pfam" id="PF01370"/>
    </source>
</evidence>
<name>A0A9W8P3E4_9AGAR</name>
<dbReference type="EMBL" id="JANVFU010000004">
    <property type="protein sequence ID" value="KAJ3746126.1"/>
    <property type="molecule type" value="Genomic_DNA"/>
</dbReference>
<dbReference type="InterPro" id="IPR051783">
    <property type="entry name" value="NAD(P)-dependent_oxidoreduct"/>
</dbReference>
<organism evidence="2 3">
    <name type="scientific">Lentinula detonsa</name>
    <dbReference type="NCBI Taxonomy" id="2804962"/>
    <lineage>
        <taxon>Eukaryota</taxon>
        <taxon>Fungi</taxon>
        <taxon>Dikarya</taxon>
        <taxon>Basidiomycota</taxon>
        <taxon>Agaricomycotina</taxon>
        <taxon>Agaricomycetes</taxon>
        <taxon>Agaricomycetidae</taxon>
        <taxon>Agaricales</taxon>
        <taxon>Marasmiineae</taxon>
        <taxon>Omphalotaceae</taxon>
        <taxon>Lentinula</taxon>
    </lineage>
</organism>
<keyword evidence="3" id="KW-1185">Reference proteome</keyword>
<protein>
    <submittedName>
        <fullName evidence="2">NAD(P)-binding protein</fullName>
    </submittedName>
</protein>
<evidence type="ECO:0000313" key="2">
    <source>
        <dbReference type="EMBL" id="KAJ3746126.1"/>
    </source>
</evidence>
<reference evidence="2 3" key="1">
    <citation type="journal article" date="2023" name="Proc. Natl. Acad. Sci. U.S.A.">
        <title>A global phylogenomic analysis of the shiitake genus Lentinula.</title>
        <authorList>
            <person name="Sierra-Patev S."/>
            <person name="Min B."/>
            <person name="Naranjo-Ortiz M."/>
            <person name="Looney B."/>
            <person name="Konkel Z."/>
            <person name="Slot J.C."/>
            <person name="Sakamoto Y."/>
            <person name="Steenwyk J.L."/>
            <person name="Rokas A."/>
            <person name="Carro J."/>
            <person name="Camarero S."/>
            <person name="Ferreira P."/>
            <person name="Molpeceres G."/>
            <person name="Ruiz-Duenas F.J."/>
            <person name="Serrano A."/>
            <person name="Henrissat B."/>
            <person name="Drula E."/>
            <person name="Hughes K.W."/>
            <person name="Mata J.L."/>
            <person name="Ishikawa N.K."/>
            <person name="Vargas-Isla R."/>
            <person name="Ushijima S."/>
            <person name="Smith C.A."/>
            <person name="Donoghue J."/>
            <person name="Ahrendt S."/>
            <person name="Andreopoulos W."/>
            <person name="He G."/>
            <person name="LaButti K."/>
            <person name="Lipzen A."/>
            <person name="Ng V."/>
            <person name="Riley R."/>
            <person name="Sandor L."/>
            <person name="Barry K."/>
            <person name="Martinez A.T."/>
            <person name="Xiao Y."/>
            <person name="Gibbons J.G."/>
            <person name="Terashima K."/>
            <person name="Grigoriev I.V."/>
            <person name="Hibbett D."/>
        </authorList>
    </citation>
    <scope>NUCLEOTIDE SEQUENCE [LARGE SCALE GENOMIC DNA]</scope>
    <source>
        <strain evidence="2 3">TFB7810</strain>
    </source>
</reference>
<accession>A0A9W8P3E4</accession>
<dbReference type="InterPro" id="IPR036291">
    <property type="entry name" value="NAD(P)-bd_dom_sf"/>
</dbReference>